<dbReference type="GO" id="GO:0052689">
    <property type="term" value="F:carboxylic ester hydrolase activity"/>
    <property type="evidence" value="ECO:0007669"/>
    <property type="project" value="UniProtKB-ARBA"/>
</dbReference>
<dbReference type="Gene3D" id="3.40.50.1820">
    <property type="entry name" value="alpha/beta hydrolase"/>
    <property type="match status" value="1"/>
</dbReference>
<dbReference type="Proteomes" id="UP000824145">
    <property type="component" value="Unassembled WGS sequence"/>
</dbReference>
<dbReference type="Pfam" id="PF12146">
    <property type="entry name" value="Hydrolase_4"/>
    <property type="match status" value="1"/>
</dbReference>
<reference evidence="4" key="2">
    <citation type="journal article" date="2021" name="PeerJ">
        <title>Extensive microbial diversity within the chicken gut microbiome revealed by metagenomics and culture.</title>
        <authorList>
            <person name="Gilroy R."/>
            <person name="Ravi A."/>
            <person name="Getino M."/>
            <person name="Pursley I."/>
            <person name="Horton D.L."/>
            <person name="Alikhan N.F."/>
            <person name="Baker D."/>
            <person name="Gharbi K."/>
            <person name="Hall N."/>
            <person name="Watson M."/>
            <person name="Adriaenssens E.M."/>
            <person name="Foster-Nyarko E."/>
            <person name="Jarju S."/>
            <person name="Secka A."/>
            <person name="Antonio M."/>
            <person name="Oren A."/>
            <person name="Chaudhuri R.R."/>
            <person name="La Ragione R."/>
            <person name="Hildebrand F."/>
            <person name="Pallen M.J."/>
        </authorList>
    </citation>
    <scope>NUCLEOTIDE SEQUENCE</scope>
    <source>
        <strain evidence="4">9366</strain>
    </source>
</reference>
<accession>A0A9D1SJ84</accession>
<keyword evidence="2" id="KW-0812">Transmembrane</keyword>
<reference evidence="4" key="1">
    <citation type="submission" date="2020-10" db="EMBL/GenBank/DDBJ databases">
        <authorList>
            <person name="Gilroy R."/>
        </authorList>
    </citation>
    <scope>NUCLEOTIDE SEQUENCE</scope>
    <source>
        <strain evidence="4">9366</strain>
    </source>
</reference>
<feature type="transmembrane region" description="Helical" evidence="2">
    <location>
        <begin position="12"/>
        <end position="34"/>
    </location>
</feature>
<keyword evidence="2" id="KW-1133">Transmembrane helix</keyword>
<proteinExistence type="predicted"/>
<dbReference type="EMBL" id="DVNJ01000006">
    <property type="protein sequence ID" value="HIU62479.1"/>
    <property type="molecule type" value="Genomic_DNA"/>
</dbReference>
<dbReference type="PANTHER" id="PTHR22946:SF9">
    <property type="entry name" value="POLYKETIDE TRANSFERASE AF380"/>
    <property type="match status" value="1"/>
</dbReference>
<keyword evidence="2" id="KW-0472">Membrane</keyword>
<evidence type="ECO:0000313" key="4">
    <source>
        <dbReference type="EMBL" id="HIU62479.1"/>
    </source>
</evidence>
<organism evidence="4 5">
    <name type="scientific">Candidatus Caccalectryoclostridium excrementigallinarum</name>
    <dbReference type="NCBI Taxonomy" id="2840710"/>
    <lineage>
        <taxon>Bacteria</taxon>
        <taxon>Bacillati</taxon>
        <taxon>Bacillota</taxon>
        <taxon>Clostridia</taxon>
        <taxon>Christensenellales</taxon>
        <taxon>Christensenellaceae</taxon>
        <taxon>Christensenellaceae incertae sedis</taxon>
        <taxon>Candidatus Caccalectryoclostridium</taxon>
    </lineage>
</organism>
<feature type="domain" description="Serine aminopeptidase S33" evidence="3">
    <location>
        <begin position="85"/>
        <end position="217"/>
    </location>
</feature>
<evidence type="ECO:0000256" key="1">
    <source>
        <dbReference type="ARBA" id="ARBA00022801"/>
    </source>
</evidence>
<evidence type="ECO:0000256" key="2">
    <source>
        <dbReference type="SAM" id="Phobius"/>
    </source>
</evidence>
<keyword evidence="1 4" id="KW-0378">Hydrolase</keyword>
<name>A0A9D1SJ84_9FIRM</name>
<comment type="caution">
    <text evidence="4">The sequence shown here is derived from an EMBL/GenBank/DDBJ whole genome shotgun (WGS) entry which is preliminary data.</text>
</comment>
<evidence type="ECO:0000259" key="3">
    <source>
        <dbReference type="Pfam" id="PF12146"/>
    </source>
</evidence>
<dbReference type="InterPro" id="IPR029058">
    <property type="entry name" value="AB_hydrolase_fold"/>
</dbReference>
<dbReference type="AlphaFoldDB" id="A0A9D1SJ84"/>
<dbReference type="SUPFAM" id="SSF53474">
    <property type="entry name" value="alpha/beta-Hydrolases"/>
    <property type="match status" value="1"/>
</dbReference>
<dbReference type="InterPro" id="IPR022742">
    <property type="entry name" value="Hydrolase_4"/>
</dbReference>
<sequence length="349" mass="38764">MKNKKAFMQAGIIIVYILLVWTIVIPLLVTYLLYRYLFGKRCDKTEAILTASDYPELDCAAFKVESGKNRLACFEYRDREKCEGKAVVLVCHGIGCSHGNYLNRIAYFAHKGYIVVGFDITGCGDSEGESMVGLPQSHVDIHAVLTYMENSPEYGSLPILLYGHSWSGFGTAAALNYGHKPAAVVSASGFNKERSIVRFQAVKMCGSLGALTLPWIAVIERFIFGKSAKYTAVEGINAYGGPVLIAHSKDDPTVPYDCSIAAAEGIENKNARILVYEDRGHTLSRPVAAEDVIKADIVGKPRRKLRKDECYFKYEVDVHYHYSKKEVVFATDEGFMDKAEEFFRAALSK</sequence>
<dbReference type="PANTHER" id="PTHR22946">
    <property type="entry name" value="DIENELACTONE HYDROLASE DOMAIN-CONTAINING PROTEIN-RELATED"/>
    <property type="match status" value="1"/>
</dbReference>
<evidence type="ECO:0000313" key="5">
    <source>
        <dbReference type="Proteomes" id="UP000824145"/>
    </source>
</evidence>
<protein>
    <submittedName>
        <fullName evidence="4">Alpha/beta hydrolase</fullName>
    </submittedName>
</protein>
<gene>
    <name evidence="4" type="ORF">IAB07_01750</name>
</gene>
<dbReference type="InterPro" id="IPR050261">
    <property type="entry name" value="FrsA_esterase"/>
</dbReference>